<evidence type="ECO:0000256" key="1">
    <source>
        <dbReference type="ARBA" id="ARBA00023015"/>
    </source>
</evidence>
<gene>
    <name evidence="8" type="ORF">Q3O60_11455</name>
</gene>
<sequence length="259" mass="28351">MMVSYVIPNLANACRMIDVLSSSEHGLSLSELEQRLIIPRTTAFRILQTLCQQQLVEKHGKKYLAGTQLYKLGLSLLASQPIKQCALPMLQQLSLSTGFSCHLALPHARGSLLVEVYDSPNPLRMAARPGTVVPFNCSASGKLFLAFRHFDEVSTLIDGGCFESRTPQSIMGAAEMKSELQRVLARGYATDEQEYHNDVRCLAAPVRDEHGLVTAAIGVSAPAVLFKKHQIQDIAALVKQSAIDVSLATYRPQLMAMAK</sequence>
<evidence type="ECO:0000259" key="7">
    <source>
        <dbReference type="PROSITE" id="PS51078"/>
    </source>
</evidence>
<accession>A0ABT9H0F9</accession>
<keyword evidence="9" id="KW-1185">Reference proteome</keyword>
<evidence type="ECO:0000313" key="9">
    <source>
        <dbReference type="Proteomes" id="UP001231616"/>
    </source>
</evidence>
<evidence type="ECO:0000256" key="5">
    <source>
        <dbReference type="ARBA" id="ARBA00042627"/>
    </source>
</evidence>
<evidence type="ECO:0000256" key="2">
    <source>
        <dbReference type="ARBA" id="ARBA00023125"/>
    </source>
</evidence>
<feature type="domain" description="HTH iclR-type" evidence="6">
    <location>
        <begin position="7"/>
        <end position="74"/>
    </location>
</feature>
<feature type="domain" description="IclR-ED" evidence="7">
    <location>
        <begin position="68"/>
        <end position="251"/>
    </location>
</feature>
<dbReference type="Gene3D" id="3.30.450.40">
    <property type="match status" value="1"/>
</dbReference>
<comment type="caution">
    <text evidence="8">The sequence shown here is derived from an EMBL/GenBank/DDBJ whole genome shotgun (WGS) entry which is preliminary data.</text>
</comment>
<dbReference type="InterPro" id="IPR005471">
    <property type="entry name" value="Tscrpt_reg_IclR_N"/>
</dbReference>
<organism evidence="8 9">
    <name type="scientific">Alkalimonas collagenimarina</name>
    <dbReference type="NCBI Taxonomy" id="400390"/>
    <lineage>
        <taxon>Bacteria</taxon>
        <taxon>Pseudomonadati</taxon>
        <taxon>Pseudomonadota</taxon>
        <taxon>Gammaproteobacteria</taxon>
        <taxon>Alkalimonas</taxon>
    </lineage>
</organism>
<dbReference type="Pfam" id="PF09339">
    <property type="entry name" value="HTH_IclR"/>
    <property type="match status" value="1"/>
</dbReference>
<dbReference type="Pfam" id="PF01614">
    <property type="entry name" value="IclR_C"/>
    <property type="match status" value="1"/>
</dbReference>
<dbReference type="Proteomes" id="UP001231616">
    <property type="component" value="Unassembled WGS sequence"/>
</dbReference>
<dbReference type="InterPro" id="IPR050707">
    <property type="entry name" value="HTH_MetabolicPath_Reg"/>
</dbReference>
<dbReference type="SMART" id="SM00346">
    <property type="entry name" value="HTH_ICLR"/>
    <property type="match status" value="1"/>
</dbReference>
<dbReference type="EMBL" id="JAUZVZ010000015">
    <property type="protein sequence ID" value="MDP4536809.1"/>
    <property type="molecule type" value="Genomic_DNA"/>
</dbReference>
<name>A0ABT9H0F9_9GAMM</name>
<dbReference type="InterPro" id="IPR029016">
    <property type="entry name" value="GAF-like_dom_sf"/>
</dbReference>
<evidence type="ECO:0000256" key="4">
    <source>
        <dbReference type="ARBA" id="ARBA00040379"/>
    </source>
</evidence>
<dbReference type="SUPFAM" id="SSF46785">
    <property type="entry name" value="Winged helix' DNA-binding domain"/>
    <property type="match status" value="1"/>
</dbReference>
<dbReference type="SUPFAM" id="SSF55781">
    <property type="entry name" value="GAF domain-like"/>
    <property type="match status" value="1"/>
</dbReference>
<keyword evidence="2" id="KW-0238">DNA-binding</keyword>
<dbReference type="InterPro" id="IPR014757">
    <property type="entry name" value="Tscrpt_reg_IclR_C"/>
</dbReference>
<dbReference type="PROSITE" id="PS51078">
    <property type="entry name" value="ICLR_ED"/>
    <property type="match status" value="1"/>
</dbReference>
<dbReference type="PROSITE" id="PS51077">
    <property type="entry name" value="HTH_ICLR"/>
    <property type="match status" value="1"/>
</dbReference>
<reference evidence="8 9" key="1">
    <citation type="submission" date="2023-08" db="EMBL/GenBank/DDBJ databases">
        <authorList>
            <person name="Joshi A."/>
            <person name="Thite S."/>
        </authorList>
    </citation>
    <scope>NUCLEOTIDE SEQUENCE [LARGE SCALE GENOMIC DNA]</scope>
    <source>
        <strain evidence="8 9">AC40</strain>
    </source>
</reference>
<protein>
    <recommendedName>
        <fullName evidence="4">HTH-type transcriptional repressor AllR</fullName>
    </recommendedName>
    <alternativeName>
        <fullName evidence="5">Negative regulator of allantoin and glyoxylate utilization operons</fullName>
    </alternativeName>
</protein>
<dbReference type="InterPro" id="IPR036390">
    <property type="entry name" value="WH_DNA-bd_sf"/>
</dbReference>
<evidence type="ECO:0000256" key="3">
    <source>
        <dbReference type="ARBA" id="ARBA00023163"/>
    </source>
</evidence>
<dbReference type="PANTHER" id="PTHR30136:SF24">
    <property type="entry name" value="HTH-TYPE TRANSCRIPTIONAL REPRESSOR ALLR"/>
    <property type="match status" value="1"/>
</dbReference>
<dbReference type="PANTHER" id="PTHR30136">
    <property type="entry name" value="HELIX-TURN-HELIX TRANSCRIPTIONAL REGULATOR, ICLR FAMILY"/>
    <property type="match status" value="1"/>
</dbReference>
<dbReference type="InterPro" id="IPR036388">
    <property type="entry name" value="WH-like_DNA-bd_sf"/>
</dbReference>
<keyword evidence="3" id="KW-0804">Transcription</keyword>
<evidence type="ECO:0000313" key="8">
    <source>
        <dbReference type="EMBL" id="MDP4536809.1"/>
    </source>
</evidence>
<dbReference type="Gene3D" id="1.10.10.10">
    <property type="entry name" value="Winged helix-like DNA-binding domain superfamily/Winged helix DNA-binding domain"/>
    <property type="match status" value="1"/>
</dbReference>
<proteinExistence type="predicted"/>
<evidence type="ECO:0000259" key="6">
    <source>
        <dbReference type="PROSITE" id="PS51077"/>
    </source>
</evidence>
<keyword evidence="1" id="KW-0805">Transcription regulation</keyword>
<dbReference type="RefSeq" id="WP_305894075.1">
    <property type="nucleotide sequence ID" value="NZ_JAUZVZ010000015.1"/>
</dbReference>